<accession>A0ABU2FWI6</accession>
<organism evidence="1 2">
    <name type="scientific">Halogeometricum luteum</name>
    <dbReference type="NCBI Taxonomy" id="2950537"/>
    <lineage>
        <taxon>Archaea</taxon>
        <taxon>Methanobacteriati</taxon>
        <taxon>Methanobacteriota</taxon>
        <taxon>Stenosarchaea group</taxon>
        <taxon>Halobacteria</taxon>
        <taxon>Halobacteriales</taxon>
        <taxon>Haloferacaceae</taxon>
        <taxon>Halogeometricum</taxon>
    </lineage>
</organism>
<dbReference type="EMBL" id="JAMQOQ010000001">
    <property type="protein sequence ID" value="MDS0292900.1"/>
    <property type="molecule type" value="Genomic_DNA"/>
</dbReference>
<name>A0ABU2FWI6_9EURY</name>
<gene>
    <name evidence="1" type="ORF">NDI79_01800</name>
</gene>
<comment type="caution">
    <text evidence="1">The sequence shown here is derived from an EMBL/GenBank/DDBJ whole genome shotgun (WGS) entry which is preliminary data.</text>
</comment>
<protein>
    <submittedName>
        <fullName evidence="1">Uncharacterized protein</fullName>
    </submittedName>
</protein>
<keyword evidence="2" id="KW-1185">Reference proteome</keyword>
<dbReference type="RefSeq" id="WP_310926739.1">
    <property type="nucleotide sequence ID" value="NZ_JAMQOQ010000001.1"/>
</dbReference>
<evidence type="ECO:0000313" key="1">
    <source>
        <dbReference type="EMBL" id="MDS0292900.1"/>
    </source>
</evidence>
<proteinExistence type="predicted"/>
<reference evidence="1 2" key="1">
    <citation type="submission" date="2022-06" db="EMBL/GenBank/DDBJ databases">
        <title>Halogeometricum sp. a new haloarchaeum isolate from saline soil.</title>
        <authorList>
            <person name="Strakova D."/>
            <person name="Galisteo C."/>
            <person name="Sanchez-Porro C."/>
            <person name="Ventosa A."/>
        </authorList>
    </citation>
    <scope>NUCLEOTIDE SEQUENCE [LARGE SCALE GENOMIC DNA]</scope>
    <source>
        <strain evidence="2">S3BR25-2</strain>
    </source>
</reference>
<dbReference type="Proteomes" id="UP001254813">
    <property type="component" value="Unassembled WGS sequence"/>
</dbReference>
<sequence>MSSLDADIDAFARRIEREIRRNETRLAALPEFDDEWRRDAAASMPDADDLFF</sequence>
<evidence type="ECO:0000313" key="2">
    <source>
        <dbReference type="Proteomes" id="UP001254813"/>
    </source>
</evidence>